<evidence type="ECO:0000256" key="5">
    <source>
        <dbReference type="ARBA" id="ARBA00022989"/>
    </source>
</evidence>
<evidence type="ECO:0000256" key="3">
    <source>
        <dbReference type="ARBA" id="ARBA00022679"/>
    </source>
</evidence>
<feature type="transmembrane region" description="Helical" evidence="8">
    <location>
        <begin position="304"/>
        <end position="328"/>
    </location>
</feature>
<keyword evidence="6 8" id="KW-0472">Membrane</keyword>
<evidence type="ECO:0000259" key="9">
    <source>
        <dbReference type="Pfam" id="PF02397"/>
    </source>
</evidence>
<feature type="transmembrane region" description="Helical" evidence="8">
    <location>
        <begin position="73"/>
        <end position="94"/>
    </location>
</feature>
<dbReference type="EMBL" id="BAAAMR010000200">
    <property type="protein sequence ID" value="GAA2170591.1"/>
    <property type="molecule type" value="Genomic_DNA"/>
</dbReference>
<organism evidence="10 11">
    <name type="scientific">Actinomadura napierensis</name>
    <dbReference type="NCBI Taxonomy" id="267854"/>
    <lineage>
        <taxon>Bacteria</taxon>
        <taxon>Bacillati</taxon>
        <taxon>Actinomycetota</taxon>
        <taxon>Actinomycetes</taxon>
        <taxon>Streptosporangiales</taxon>
        <taxon>Thermomonosporaceae</taxon>
        <taxon>Actinomadura</taxon>
    </lineage>
</organism>
<evidence type="ECO:0000256" key="8">
    <source>
        <dbReference type="SAM" id="Phobius"/>
    </source>
</evidence>
<feature type="transmembrane region" description="Helical" evidence="8">
    <location>
        <begin position="39"/>
        <end position="61"/>
    </location>
</feature>
<evidence type="ECO:0000256" key="6">
    <source>
        <dbReference type="ARBA" id="ARBA00023136"/>
    </source>
</evidence>
<comment type="subcellular location">
    <subcellularLocation>
        <location evidence="1">Membrane</location>
        <topology evidence="1">Multi-pass membrane protein</topology>
    </subcellularLocation>
</comment>
<dbReference type="Gene3D" id="3.40.50.720">
    <property type="entry name" value="NAD(P)-binding Rossmann-like Domain"/>
    <property type="match status" value="1"/>
</dbReference>
<dbReference type="InterPro" id="IPR003362">
    <property type="entry name" value="Bact_transf"/>
</dbReference>
<dbReference type="RefSeq" id="WP_344284717.1">
    <property type="nucleotide sequence ID" value="NZ_BAAAMR010000200.1"/>
</dbReference>
<protein>
    <recommendedName>
        <fullName evidence="9">Bacterial sugar transferase domain-containing protein</fullName>
    </recommendedName>
</protein>
<name>A0ABN3AJ19_9ACTN</name>
<sequence>MRAQGLSASIDSSAPVGSGAPLADPPSPPLPRRRPRTPALIAVLYPACLAVADGWAMAAAVSVARGAGPDGALPAAASAAVIALNASGGLYRIRRSPSLLADARPVLVRTLVVGALAAALLPILTPGAAPSSAGTAAWLLIASVAGLLSLAARAFGNAAVRTYRCRRSRARTALVVGTGAMSEHVVDILLGRGDLGLAPVGLVAAGGTDAAPGQPVVGDAADLPALVEEHGADTVVIVAEDVHPGRLDAVLRLVFGLPCETLLVQPPSDVVPVAPARREYLAGLPCARVDWRLRGAAARLAKRALDLTGAVCALLLAAPVLALCAAAVRLEGGPGVLFRQRRIGRGGEEFVLLKFRTLKPADEQESDTRWTVEGDHRMGPVGRFLRRTSLDELPQLWNVVRGDMSLVGPRPERPHFVEQFSRSCPGYMLRHRVPVGMTGWAQVHGFRGDTSIELRARLDNHYIDHWTIGSDLRILLLTVRAMLCRDAA</sequence>
<keyword evidence="5 8" id="KW-1133">Transmembrane helix</keyword>
<dbReference type="PANTHER" id="PTHR30576">
    <property type="entry name" value="COLANIC BIOSYNTHESIS UDP-GLUCOSE LIPID CARRIER TRANSFERASE"/>
    <property type="match status" value="1"/>
</dbReference>
<evidence type="ECO:0000313" key="11">
    <source>
        <dbReference type="Proteomes" id="UP001501020"/>
    </source>
</evidence>
<evidence type="ECO:0000313" key="10">
    <source>
        <dbReference type="EMBL" id="GAA2170591.1"/>
    </source>
</evidence>
<accession>A0ABN3AJ19</accession>
<keyword evidence="3" id="KW-0808">Transferase</keyword>
<proteinExistence type="inferred from homology"/>
<evidence type="ECO:0000256" key="2">
    <source>
        <dbReference type="ARBA" id="ARBA00006464"/>
    </source>
</evidence>
<evidence type="ECO:0000256" key="1">
    <source>
        <dbReference type="ARBA" id="ARBA00004141"/>
    </source>
</evidence>
<feature type="compositionally biased region" description="Polar residues" evidence="7">
    <location>
        <begin position="1"/>
        <end position="12"/>
    </location>
</feature>
<feature type="domain" description="Bacterial sugar transferase" evidence="9">
    <location>
        <begin position="302"/>
        <end position="483"/>
    </location>
</feature>
<reference evidence="10 11" key="1">
    <citation type="journal article" date="2019" name="Int. J. Syst. Evol. Microbiol.">
        <title>The Global Catalogue of Microorganisms (GCM) 10K type strain sequencing project: providing services to taxonomists for standard genome sequencing and annotation.</title>
        <authorList>
            <consortium name="The Broad Institute Genomics Platform"/>
            <consortium name="The Broad Institute Genome Sequencing Center for Infectious Disease"/>
            <person name="Wu L."/>
            <person name="Ma J."/>
        </authorList>
    </citation>
    <scope>NUCLEOTIDE SEQUENCE [LARGE SCALE GENOMIC DNA]</scope>
    <source>
        <strain evidence="10 11">JCM 13850</strain>
    </source>
</reference>
<keyword evidence="4 8" id="KW-0812">Transmembrane</keyword>
<keyword evidence="11" id="KW-1185">Reference proteome</keyword>
<evidence type="ECO:0000256" key="4">
    <source>
        <dbReference type="ARBA" id="ARBA00022692"/>
    </source>
</evidence>
<evidence type="ECO:0000256" key="7">
    <source>
        <dbReference type="SAM" id="MobiDB-lite"/>
    </source>
</evidence>
<dbReference type="Pfam" id="PF02397">
    <property type="entry name" value="Bac_transf"/>
    <property type="match status" value="1"/>
</dbReference>
<feature type="transmembrane region" description="Helical" evidence="8">
    <location>
        <begin position="136"/>
        <end position="160"/>
    </location>
</feature>
<dbReference type="Pfam" id="PF13727">
    <property type="entry name" value="CoA_binding_3"/>
    <property type="match status" value="1"/>
</dbReference>
<dbReference type="PANTHER" id="PTHR30576:SF0">
    <property type="entry name" value="UNDECAPRENYL-PHOSPHATE N-ACETYLGALACTOSAMINYL 1-PHOSPHATE TRANSFERASE-RELATED"/>
    <property type="match status" value="1"/>
</dbReference>
<dbReference type="Proteomes" id="UP001501020">
    <property type="component" value="Unassembled WGS sequence"/>
</dbReference>
<dbReference type="NCBIfam" id="TIGR03025">
    <property type="entry name" value="EPS_sugtrans"/>
    <property type="match status" value="1"/>
</dbReference>
<comment type="caution">
    <text evidence="10">The sequence shown here is derived from an EMBL/GenBank/DDBJ whole genome shotgun (WGS) entry which is preliminary data.</text>
</comment>
<feature type="region of interest" description="Disordered" evidence="7">
    <location>
        <begin position="1"/>
        <end position="33"/>
    </location>
</feature>
<comment type="similarity">
    <text evidence="2">Belongs to the bacterial sugar transferase family.</text>
</comment>
<gene>
    <name evidence="10" type="ORF">GCM10009727_95080</name>
</gene>
<dbReference type="InterPro" id="IPR017475">
    <property type="entry name" value="EPS_sugar_tfrase"/>
</dbReference>
<feature type="transmembrane region" description="Helical" evidence="8">
    <location>
        <begin position="106"/>
        <end position="124"/>
    </location>
</feature>